<dbReference type="OrthoDB" id="6399948at2"/>
<dbReference type="PROSITE" id="PS50005">
    <property type="entry name" value="TPR"/>
    <property type="match status" value="1"/>
</dbReference>
<feature type="repeat" description="TPR" evidence="1">
    <location>
        <begin position="165"/>
        <end position="198"/>
    </location>
</feature>
<keyword evidence="3" id="KW-1185">Reference proteome</keyword>
<dbReference type="InterPro" id="IPR019734">
    <property type="entry name" value="TPR_rpt"/>
</dbReference>
<dbReference type="SUPFAM" id="SSF48452">
    <property type="entry name" value="TPR-like"/>
    <property type="match status" value="1"/>
</dbReference>
<evidence type="ECO:0000313" key="3">
    <source>
        <dbReference type="Proteomes" id="UP000198862"/>
    </source>
</evidence>
<dbReference type="InterPro" id="IPR006994">
    <property type="entry name" value="TCF25/Rqc1"/>
</dbReference>
<dbReference type="STRING" id="1123010.SAMN02745724_01737"/>
<dbReference type="SMART" id="SM00028">
    <property type="entry name" value="TPR"/>
    <property type="match status" value="3"/>
</dbReference>
<evidence type="ECO:0000256" key="1">
    <source>
        <dbReference type="PROSITE-ProRule" id="PRU00339"/>
    </source>
</evidence>
<reference evidence="2 3" key="1">
    <citation type="submission" date="2016-10" db="EMBL/GenBank/DDBJ databases">
        <authorList>
            <person name="de Groot N.N."/>
        </authorList>
    </citation>
    <scope>NUCLEOTIDE SEQUENCE [LARGE SCALE GENOMIC DNA]</scope>
    <source>
        <strain evidence="2 3">DSM 6059</strain>
    </source>
</reference>
<dbReference type="InterPro" id="IPR011990">
    <property type="entry name" value="TPR-like_helical_dom_sf"/>
</dbReference>
<accession>A0A1I1JG86</accession>
<protein>
    <submittedName>
        <fullName evidence="2">Transcriptional repressor TCF25</fullName>
    </submittedName>
</protein>
<keyword evidence="1" id="KW-0802">TPR repeat</keyword>
<sequence length="342" mass="39437">MKLTDLFSSEGFAEFMKAYHLLLNQKFSFPALTGLKPLHRAADVFNLSGAEELMANLDLNRKIEFVLNEPYEQVIEDIFTQGIEVLEGGDTSLASEKFFKVIDVNPNHIDALYHIAFIEYEKGNYHDARVYTSAAITVGFNLLGNEFCWNRAELRWAYLRNRPFLRAYHMLGLVEQNTGNIQLAADIYERLLMVNPNDNQGIRMIIPECWHELGLHEKVYRLWNDNYSNDYSSELPFSVVLSLFALNRKKEAAELLAEVNRNSPLFIREMLKKNHPKPKDASIWGVATGSHDEAFKYWQRNGNNWSNTAGALEFLSEFSLNNPIINKALQRNKECKRLGKYT</sequence>
<dbReference type="Pfam" id="PF04910">
    <property type="entry name" value="Tcf25"/>
    <property type="match status" value="1"/>
</dbReference>
<proteinExistence type="predicted"/>
<dbReference type="Gene3D" id="1.25.40.10">
    <property type="entry name" value="Tetratricopeptide repeat domain"/>
    <property type="match status" value="1"/>
</dbReference>
<dbReference type="AlphaFoldDB" id="A0A1I1JG86"/>
<dbReference type="EMBL" id="FOLO01000010">
    <property type="protein sequence ID" value="SFC47486.1"/>
    <property type="molecule type" value="Genomic_DNA"/>
</dbReference>
<gene>
    <name evidence="2" type="ORF">SAMN02745724_01737</name>
</gene>
<organism evidence="2 3">
    <name type="scientific">Pseudoalteromonas denitrificans DSM 6059</name>
    <dbReference type="NCBI Taxonomy" id="1123010"/>
    <lineage>
        <taxon>Bacteria</taxon>
        <taxon>Pseudomonadati</taxon>
        <taxon>Pseudomonadota</taxon>
        <taxon>Gammaproteobacteria</taxon>
        <taxon>Alteromonadales</taxon>
        <taxon>Pseudoalteromonadaceae</taxon>
        <taxon>Pseudoalteromonas</taxon>
    </lineage>
</organism>
<dbReference type="Proteomes" id="UP000198862">
    <property type="component" value="Unassembled WGS sequence"/>
</dbReference>
<evidence type="ECO:0000313" key="2">
    <source>
        <dbReference type="EMBL" id="SFC47486.1"/>
    </source>
</evidence>
<name>A0A1I1JG86_9GAMM</name>
<dbReference type="RefSeq" id="WP_091982811.1">
    <property type="nucleotide sequence ID" value="NZ_FOLO01000010.1"/>
</dbReference>